<reference evidence="5 6" key="1">
    <citation type="submission" date="2016-10" db="EMBL/GenBank/DDBJ databases">
        <authorList>
            <person name="de Groot N.N."/>
        </authorList>
    </citation>
    <scope>NUCLEOTIDE SEQUENCE [LARGE SCALE GENOMIC DNA]</scope>
    <source>
        <strain evidence="5 6">DSM 12992</strain>
    </source>
</reference>
<keyword evidence="2" id="KW-0238">DNA-binding</keyword>
<dbReference type="Pfam" id="PF13377">
    <property type="entry name" value="Peripla_BP_3"/>
    <property type="match status" value="1"/>
</dbReference>
<dbReference type="Proteomes" id="UP000199263">
    <property type="component" value="Unassembled WGS sequence"/>
</dbReference>
<proteinExistence type="predicted"/>
<evidence type="ECO:0000313" key="6">
    <source>
        <dbReference type="Proteomes" id="UP000199263"/>
    </source>
</evidence>
<organism evidence="5 6">
    <name type="scientific">Clostridium uliginosum</name>
    <dbReference type="NCBI Taxonomy" id="119641"/>
    <lineage>
        <taxon>Bacteria</taxon>
        <taxon>Bacillati</taxon>
        <taxon>Bacillota</taxon>
        <taxon>Clostridia</taxon>
        <taxon>Eubacteriales</taxon>
        <taxon>Clostridiaceae</taxon>
        <taxon>Clostridium</taxon>
    </lineage>
</organism>
<keyword evidence="6" id="KW-1185">Reference proteome</keyword>
<dbReference type="STRING" id="119641.SAMN05421842_12465"/>
<evidence type="ECO:0000259" key="4">
    <source>
        <dbReference type="Pfam" id="PF13377"/>
    </source>
</evidence>
<dbReference type="PANTHER" id="PTHR30146">
    <property type="entry name" value="LACI-RELATED TRANSCRIPTIONAL REPRESSOR"/>
    <property type="match status" value="1"/>
</dbReference>
<keyword evidence="1" id="KW-0805">Transcription regulation</keyword>
<feature type="domain" description="Transcriptional regulator LacI/GalR-like sensor" evidence="4">
    <location>
        <begin position="4"/>
        <end position="74"/>
    </location>
</feature>
<dbReference type="SUPFAM" id="SSF53822">
    <property type="entry name" value="Periplasmic binding protein-like I"/>
    <property type="match status" value="1"/>
</dbReference>
<dbReference type="GO" id="GO:0000976">
    <property type="term" value="F:transcription cis-regulatory region binding"/>
    <property type="evidence" value="ECO:0007669"/>
    <property type="project" value="TreeGrafter"/>
</dbReference>
<protein>
    <submittedName>
        <fullName evidence="5">LacI family transcriptional regulator</fullName>
    </submittedName>
</protein>
<dbReference type="EMBL" id="FOMG01000024">
    <property type="protein sequence ID" value="SFD20312.1"/>
    <property type="molecule type" value="Genomic_DNA"/>
</dbReference>
<dbReference type="InterPro" id="IPR046335">
    <property type="entry name" value="LacI/GalR-like_sensor"/>
</dbReference>
<evidence type="ECO:0000256" key="3">
    <source>
        <dbReference type="ARBA" id="ARBA00023163"/>
    </source>
</evidence>
<accession>A0A1I1QE98</accession>
<dbReference type="InterPro" id="IPR028082">
    <property type="entry name" value="Peripla_BP_I"/>
</dbReference>
<evidence type="ECO:0000256" key="2">
    <source>
        <dbReference type="ARBA" id="ARBA00023125"/>
    </source>
</evidence>
<dbReference type="Gene3D" id="3.40.50.2300">
    <property type="match status" value="2"/>
</dbReference>
<evidence type="ECO:0000256" key="1">
    <source>
        <dbReference type="ARBA" id="ARBA00023015"/>
    </source>
</evidence>
<keyword evidence="3" id="KW-0804">Transcription</keyword>
<name>A0A1I1QE98_9CLOT</name>
<dbReference type="AlphaFoldDB" id="A0A1I1QE98"/>
<dbReference type="PANTHER" id="PTHR30146:SF109">
    <property type="entry name" value="HTH-TYPE TRANSCRIPTIONAL REGULATOR GALS"/>
    <property type="match status" value="1"/>
</dbReference>
<gene>
    <name evidence="5" type="ORF">SAMN05421842_12465</name>
</gene>
<sequence length="75" mass="8418">MLIREGYRVPKDISILGYDNINISYILEPELTTIAQPIYEMGQSACELLVNMINGTTENLTISLDPTLIERDTVS</sequence>
<dbReference type="GO" id="GO:0003700">
    <property type="term" value="F:DNA-binding transcription factor activity"/>
    <property type="evidence" value="ECO:0007669"/>
    <property type="project" value="TreeGrafter"/>
</dbReference>
<evidence type="ECO:0000313" key="5">
    <source>
        <dbReference type="EMBL" id="SFD20312.1"/>
    </source>
</evidence>